<dbReference type="AlphaFoldDB" id="A0A838L3N1"/>
<feature type="region of interest" description="Disordered" evidence="6">
    <location>
        <begin position="1"/>
        <end position="22"/>
    </location>
</feature>
<dbReference type="PANTHER" id="PTHR30055:SF175">
    <property type="entry name" value="HTH-TYPE TRANSCRIPTIONAL REPRESSOR KSTR2"/>
    <property type="match status" value="1"/>
</dbReference>
<feature type="compositionally biased region" description="Basic and acidic residues" evidence="6">
    <location>
        <begin position="13"/>
        <end position="22"/>
    </location>
</feature>
<keyword evidence="9" id="KW-1185">Reference proteome</keyword>
<comment type="caution">
    <text evidence="8">The sequence shown here is derived from an EMBL/GenBank/DDBJ whole genome shotgun (WGS) entry which is preliminary data.</text>
</comment>
<dbReference type="PROSITE" id="PS50977">
    <property type="entry name" value="HTH_TETR_2"/>
    <property type="match status" value="1"/>
</dbReference>
<feature type="domain" description="HTH tetR-type" evidence="7">
    <location>
        <begin position="21"/>
        <end position="81"/>
    </location>
</feature>
<evidence type="ECO:0000256" key="1">
    <source>
        <dbReference type="ARBA" id="ARBA00022491"/>
    </source>
</evidence>
<dbReference type="GO" id="GO:0003700">
    <property type="term" value="F:DNA-binding transcription factor activity"/>
    <property type="evidence" value="ECO:0007669"/>
    <property type="project" value="TreeGrafter"/>
</dbReference>
<protein>
    <submittedName>
        <fullName evidence="8">TetR/AcrR family transcriptional regulator</fullName>
    </submittedName>
</protein>
<evidence type="ECO:0000256" key="4">
    <source>
        <dbReference type="ARBA" id="ARBA00023163"/>
    </source>
</evidence>
<dbReference type="InterPro" id="IPR001647">
    <property type="entry name" value="HTH_TetR"/>
</dbReference>
<dbReference type="SUPFAM" id="SSF46689">
    <property type="entry name" value="Homeodomain-like"/>
    <property type="match status" value="1"/>
</dbReference>
<dbReference type="SUPFAM" id="SSF48498">
    <property type="entry name" value="Tetracyclin repressor-like, C-terminal domain"/>
    <property type="match status" value="1"/>
</dbReference>
<dbReference type="Gene3D" id="1.10.10.60">
    <property type="entry name" value="Homeodomain-like"/>
    <property type="match status" value="1"/>
</dbReference>
<proteinExistence type="predicted"/>
<evidence type="ECO:0000259" key="7">
    <source>
        <dbReference type="PROSITE" id="PS50977"/>
    </source>
</evidence>
<evidence type="ECO:0000256" key="5">
    <source>
        <dbReference type="PROSITE-ProRule" id="PRU00335"/>
    </source>
</evidence>
<dbReference type="EMBL" id="JACEIB010000003">
    <property type="protein sequence ID" value="MBA2933530.1"/>
    <property type="molecule type" value="Genomic_DNA"/>
</dbReference>
<feature type="DNA-binding region" description="H-T-H motif" evidence="5">
    <location>
        <begin position="44"/>
        <end position="63"/>
    </location>
</feature>
<organism evidence="8 9">
    <name type="scientific">Sphingomonas chungangi</name>
    <dbReference type="NCBI Taxonomy" id="2683589"/>
    <lineage>
        <taxon>Bacteria</taxon>
        <taxon>Pseudomonadati</taxon>
        <taxon>Pseudomonadota</taxon>
        <taxon>Alphaproteobacteria</taxon>
        <taxon>Sphingomonadales</taxon>
        <taxon>Sphingomonadaceae</taxon>
        <taxon>Sphingomonas</taxon>
    </lineage>
</organism>
<dbReference type="InterPro" id="IPR050109">
    <property type="entry name" value="HTH-type_TetR-like_transc_reg"/>
</dbReference>
<keyword evidence="3 5" id="KW-0238">DNA-binding</keyword>
<dbReference type="InterPro" id="IPR036271">
    <property type="entry name" value="Tet_transcr_reg_TetR-rel_C_sf"/>
</dbReference>
<evidence type="ECO:0000313" key="8">
    <source>
        <dbReference type="EMBL" id="MBA2933530.1"/>
    </source>
</evidence>
<keyword evidence="2" id="KW-0805">Transcription regulation</keyword>
<reference evidence="8 9" key="1">
    <citation type="submission" date="2020-07" db="EMBL/GenBank/DDBJ databases">
        <authorList>
            <person name="Sun Q."/>
        </authorList>
    </citation>
    <scope>NUCLEOTIDE SEQUENCE [LARGE SCALE GENOMIC DNA]</scope>
    <source>
        <strain evidence="8 9">CGMCC 1.13654</strain>
    </source>
</reference>
<evidence type="ECO:0000256" key="3">
    <source>
        <dbReference type="ARBA" id="ARBA00023125"/>
    </source>
</evidence>
<dbReference type="InterPro" id="IPR041490">
    <property type="entry name" value="KstR2_TetR_C"/>
</dbReference>
<evidence type="ECO:0000256" key="2">
    <source>
        <dbReference type="ARBA" id="ARBA00023015"/>
    </source>
</evidence>
<dbReference type="PANTHER" id="PTHR30055">
    <property type="entry name" value="HTH-TYPE TRANSCRIPTIONAL REGULATOR RUTR"/>
    <property type="match status" value="1"/>
</dbReference>
<dbReference type="Pfam" id="PF17932">
    <property type="entry name" value="TetR_C_24"/>
    <property type="match status" value="1"/>
</dbReference>
<dbReference type="InterPro" id="IPR009057">
    <property type="entry name" value="Homeodomain-like_sf"/>
</dbReference>
<dbReference type="Proteomes" id="UP000570166">
    <property type="component" value="Unassembled WGS sequence"/>
</dbReference>
<dbReference type="Pfam" id="PF00440">
    <property type="entry name" value="TetR_N"/>
    <property type="match status" value="1"/>
</dbReference>
<dbReference type="GO" id="GO:0000976">
    <property type="term" value="F:transcription cis-regulatory region binding"/>
    <property type="evidence" value="ECO:0007669"/>
    <property type="project" value="TreeGrafter"/>
</dbReference>
<evidence type="ECO:0000313" key="9">
    <source>
        <dbReference type="Proteomes" id="UP000570166"/>
    </source>
</evidence>
<keyword evidence="4" id="KW-0804">Transcription</keyword>
<gene>
    <name evidence="8" type="ORF">HZF05_05410</name>
</gene>
<dbReference type="PRINTS" id="PR00455">
    <property type="entry name" value="HTHTETR"/>
</dbReference>
<name>A0A838L3N1_9SPHN</name>
<accession>A0A838L3N1</accession>
<dbReference type="Gene3D" id="1.10.357.10">
    <property type="entry name" value="Tetracycline Repressor, domain 2"/>
    <property type="match status" value="1"/>
</dbReference>
<evidence type="ECO:0000256" key="6">
    <source>
        <dbReference type="SAM" id="MobiDB-lite"/>
    </source>
</evidence>
<keyword evidence="1" id="KW-0678">Repressor</keyword>
<sequence length="206" mass="22606">MARMKTVKSPWAGRDRNAEREEKREAVLHAAAEAFAERGYHRTSLDDIAARLGITKPTLYYYARNKDDLVSAVATRALDRILEAIEGDRESTALAQLQHLLRHYAEVMATDFGRCIIVVLDAHIGGPGGDLMQRGMRQIDARMRELLALGTEDGSIARGDPKLTAFMIAGALNGIARWFDEGGALSAAMVAEKFVNQLTAGLAPRR</sequence>